<evidence type="ECO:0000256" key="3">
    <source>
        <dbReference type="ARBA" id="ARBA00022679"/>
    </source>
</evidence>
<reference evidence="11 12" key="1">
    <citation type="submission" date="2020-05" db="EMBL/GenBank/DDBJ databases">
        <title>Genome Sequencing of Type Strains.</title>
        <authorList>
            <person name="Lemaire J.F."/>
            <person name="Inderbitzin P."/>
            <person name="Gregorio O.A."/>
            <person name="Collins S.B."/>
            <person name="Wespe N."/>
            <person name="Knight-Connoni V."/>
        </authorList>
    </citation>
    <scope>NUCLEOTIDE SEQUENCE [LARGE SCALE GENOMIC DNA]</scope>
    <source>
        <strain evidence="11 12">DSM 20512</strain>
    </source>
</reference>
<keyword evidence="8" id="KW-0460">Magnesium</keyword>
<dbReference type="Gene3D" id="1.10.260.40">
    <property type="entry name" value="lambda repressor-like DNA-binding domains"/>
    <property type="match status" value="1"/>
</dbReference>
<dbReference type="Pfam" id="PF01381">
    <property type="entry name" value="HTH_3"/>
    <property type="match status" value="1"/>
</dbReference>
<dbReference type="InterPro" id="IPR010982">
    <property type="entry name" value="Lambda_DNA-bd_dom_sf"/>
</dbReference>
<dbReference type="InterPro" id="IPR001387">
    <property type="entry name" value="Cro/C1-type_HTH"/>
</dbReference>
<keyword evidence="6" id="KW-0547">Nucleotide-binding</keyword>
<dbReference type="PANTHER" id="PTHR33571:SF12">
    <property type="entry name" value="BSL3053 PROTEIN"/>
    <property type="match status" value="1"/>
</dbReference>
<proteinExistence type="inferred from homology"/>
<evidence type="ECO:0000313" key="11">
    <source>
        <dbReference type="EMBL" id="NUU27168.1"/>
    </source>
</evidence>
<evidence type="ECO:0000313" key="12">
    <source>
        <dbReference type="Proteomes" id="UP000539146"/>
    </source>
</evidence>
<comment type="caution">
    <text evidence="11">The sequence shown here is derived from an EMBL/GenBank/DDBJ whole genome shotgun (WGS) entry which is preliminary data.</text>
</comment>
<comment type="similarity">
    <text evidence="9">Belongs to the MntA antitoxin family.</text>
</comment>
<evidence type="ECO:0000256" key="5">
    <source>
        <dbReference type="ARBA" id="ARBA00022723"/>
    </source>
</evidence>
<keyword evidence="5" id="KW-0479">Metal-binding</keyword>
<comment type="cofactor">
    <cofactor evidence="1">
        <name>Mg(2+)</name>
        <dbReference type="ChEBI" id="CHEBI:18420"/>
    </cofactor>
</comment>
<dbReference type="GO" id="GO:0046872">
    <property type="term" value="F:metal ion binding"/>
    <property type="evidence" value="ECO:0007669"/>
    <property type="project" value="UniProtKB-KW"/>
</dbReference>
<evidence type="ECO:0000256" key="8">
    <source>
        <dbReference type="ARBA" id="ARBA00022842"/>
    </source>
</evidence>
<dbReference type="Pfam" id="PF01909">
    <property type="entry name" value="NTP_transf_2"/>
    <property type="match status" value="1"/>
</dbReference>
<sequence>MVAPPPDAAPPVAASDILREARMRAGLTQVQLATRAGVTQSVISTYENRRREPSLAALQRLVRAAGFETVFDLRPVPDPPSLRERVAALREELIEVVESFGAANPRLFGSVARGDDGPRSDVDLMVDLEPGTGLFSLLRIQDAAEQLLGVRVDVTDAAGMGEDARRDAVPL</sequence>
<evidence type="ECO:0000256" key="4">
    <source>
        <dbReference type="ARBA" id="ARBA00022695"/>
    </source>
</evidence>
<dbReference type="Gene3D" id="3.30.460.10">
    <property type="entry name" value="Beta Polymerase, domain 2"/>
    <property type="match status" value="1"/>
</dbReference>
<evidence type="ECO:0000256" key="1">
    <source>
        <dbReference type="ARBA" id="ARBA00001946"/>
    </source>
</evidence>
<dbReference type="SUPFAM" id="SSF47413">
    <property type="entry name" value="lambda repressor-like DNA-binding domains"/>
    <property type="match status" value="1"/>
</dbReference>
<organism evidence="11 12">
    <name type="scientific">Curtobacterium citreum</name>
    <dbReference type="NCBI Taxonomy" id="2036"/>
    <lineage>
        <taxon>Bacteria</taxon>
        <taxon>Bacillati</taxon>
        <taxon>Actinomycetota</taxon>
        <taxon>Actinomycetes</taxon>
        <taxon>Micrococcales</taxon>
        <taxon>Microbacteriaceae</taxon>
        <taxon>Curtobacterium</taxon>
    </lineage>
</organism>
<keyword evidence="3" id="KW-0808">Transferase</keyword>
<keyword evidence="4" id="KW-0548">Nucleotidyltransferase</keyword>
<dbReference type="SMART" id="SM00530">
    <property type="entry name" value="HTH_XRE"/>
    <property type="match status" value="1"/>
</dbReference>
<keyword evidence="2" id="KW-1277">Toxin-antitoxin system</keyword>
<dbReference type="CDD" id="cd00093">
    <property type="entry name" value="HTH_XRE"/>
    <property type="match status" value="1"/>
</dbReference>
<evidence type="ECO:0000256" key="6">
    <source>
        <dbReference type="ARBA" id="ARBA00022741"/>
    </source>
</evidence>
<dbReference type="PANTHER" id="PTHR33571">
    <property type="entry name" value="SSL8005 PROTEIN"/>
    <property type="match status" value="1"/>
</dbReference>
<evidence type="ECO:0000256" key="7">
    <source>
        <dbReference type="ARBA" id="ARBA00022840"/>
    </source>
</evidence>
<evidence type="ECO:0000256" key="9">
    <source>
        <dbReference type="ARBA" id="ARBA00038276"/>
    </source>
</evidence>
<dbReference type="PROSITE" id="PS50943">
    <property type="entry name" value="HTH_CROC1"/>
    <property type="match status" value="1"/>
</dbReference>
<dbReference type="GO" id="GO:0003677">
    <property type="term" value="F:DNA binding"/>
    <property type="evidence" value="ECO:0007669"/>
    <property type="project" value="InterPro"/>
</dbReference>
<feature type="domain" description="HTH cro/C1-type" evidence="10">
    <location>
        <begin position="18"/>
        <end position="73"/>
    </location>
</feature>
<evidence type="ECO:0000259" key="10">
    <source>
        <dbReference type="PROSITE" id="PS50943"/>
    </source>
</evidence>
<dbReference type="SUPFAM" id="SSF81301">
    <property type="entry name" value="Nucleotidyltransferase"/>
    <property type="match status" value="1"/>
</dbReference>
<dbReference type="AlphaFoldDB" id="A0A850DRI2"/>
<keyword evidence="7" id="KW-0067">ATP-binding</keyword>
<dbReference type="EMBL" id="JABMCG010000076">
    <property type="protein sequence ID" value="NUU27168.1"/>
    <property type="molecule type" value="Genomic_DNA"/>
</dbReference>
<dbReference type="InterPro" id="IPR002934">
    <property type="entry name" value="Polymerase_NTP_transf_dom"/>
</dbReference>
<evidence type="ECO:0000256" key="2">
    <source>
        <dbReference type="ARBA" id="ARBA00022649"/>
    </source>
</evidence>
<dbReference type="CDD" id="cd05403">
    <property type="entry name" value="NT_KNTase_like"/>
    <property type="match status" value="1"/>
</dbReference>
<dbReference type="GO" id="GO:0016779">
    <property type="term" value="F:nucleotidyltransferase activity"/>
    <property type="evidence" value="ECO:0007669"/>
    <property type="project" value="UniProtKB-KW"/>
</dbReference>
<dbReference type="GO" id="GO:0005524">
    <property type="term" value="F:ATP binding"/>
    <property type="evidence" value="ECO:0007669"/>
    <property type="project" value="UniProtKB-KW"/>
</dbReference>
<name>A0A850DRI2_9MICO</name>
<protein>
    <submittedName>
        <fullName evidence="11">Helix-turn-helix domain-containing protein</fullName>
    </submittedName>
</protein>
<dbReference type="InterPro" id="IPR052038">
    <property type="entry name" value="Type-VII_TA_antitoxin"/>
</dbReference>
<dbReference type="InterPro" id="IPR043519">
    <property type="entry name" value="NT_sf"/>
</dbReference>
<gene>
    <name evidence="11" type="ORF">HP467_03425</name>
</gene>
<dbReference type="Proteomes" id="UP000539146">
    <property type="component" value="Unassembled WGS sequence"/>
</dbReference>
<accession>A0A850DRI2</accession>
<dbReference type="RefSeq" id="WP_175325226.1">
    <property type="nucleotide sequence ID" value="NZ_BAAAWP010000001.1"/>
</dbReference>